<gene>
    <name evidence="8" type="ORF">GDO86_012465</name>
</gene>
<proteinExistence type="predicted"/>
<comment type="subunit">
    <text evidence="3">Interacts with the ATP-binding domain of HSPA1A. Detected in a ternary complex containing STUB1, HSPA1A and HSPBP1. Interacts with PGLYRP1; this interaction blocks the cytotoxic activity of the PGLYRP1-HSPA1A complex.</text>
</comment>
<accession>A0A8T2ISN0</accession>
<protein>
    <recommendedName>
        <fullName evidence="4">Hsp70-binding protein 1</fullName>
    </recommendedName>
    <alternativeName>
        <fullName evidence="5">Heat shock protein-binding protein 1</fullName>
    </alternativeName>
    <alternativeName>
        <fullName evidence="6">Hsp70-interacting protein 1</fullName>
    </alternativeName>
</protein>
<evidence type="ECO:0000256" key="5">
    <source>
        <dbReference type="ARBA" id="ARBA00075420"/>
    </source>
</evidence>
<dbReference type="SMART" id="SM00185">
    <property type="entry name" value="ARM"/>
    <property type="match status" value="3"/>
</dbReference>
<dbReference type="PANTHER" id="PTHR19316">
    <property type="entry name" value="PROTEIN FOLDING REGULATOR"/>
    <property type="match status" value="1"/>
</dbReference>
<keyword evidence="1" id="KW-0597">Phosphoprotein</keyword>
<dbReference type="EMBL" id="JAACNH010000008">
    <property type="protein sequence ID" value="KAG8434100.1"/>
    <property type="molecule type" value="Genomic_DNA"/>
</dbReference>
<feature type="domain" description="Nucleotide exchange factor Fes1" evidence="7">
    <location>
        <begin position="16"/>
        <end position="104"/>
    </location>
</feature>
<evidence type="ECO:0000256" key="6">
    <source>
        <dbReference type="ARBA" id="ARBA00081319"/>
    </source>
</evidence>
<evidence type="ECO:0000313" key="8">
    <source>
        <dbReference type="EMBL" id="KAG8434100.1"/>
    </source>
</evidence>
<evidence type="ECO:0000256" key="4">
    <source>
        <dbReference type="ARBA" id="ARBA00069271"/>
    </source>
</evidence>
<dbReference type="GO" id="GO:0005783">
    <property type="term" value="C:endoplasmic reticulum"/>
    <property type="evidence" value="ECO:0007669"/>
    <property type="project" value="TreeGrafter"/>
</dbReference>
<keyword evidence="2" id="KW-0677">Repeat</keyword>
<dbReference type="Gene3D" id="1.25.10.10">
    <property type="entry name" value="Leucine-rich Repeat Variant"/>
    <property type="match status" value="1"/>
</dbReference>
<name>A0A8T2ISN0_9PIPI</name>
<dbReference type="Proteomes" id="UP000812440">
    <property type="component" value="Chromosome 7"/>
</dbReference>
<evidence type="ECO:0000256" key="3">
    <source>
        <dbReference type="ARBA" id="ARBA00064806"/>
    </source>
</evidence>
<dbReference type="AlphaFoldDB" id="A0A8T2ISN0"/>
<organism evidence="8 9">
    <name type="scientific">Hymenochirus boettgeri</name>
    <name type="common">Congo dwarf clawed frog</name>
    <dbReference type="NCBI Taxonomy" id="247094"/>
    <lineage>
        <taxon>Eukaryota</taxon>
        <taxon>Metazoa</taxon>
        <taxon>Chordata</taxon>
        <taxon>Craniata</taxon>
        <taxon>Vertebrata</taxon>
        <taxon>Euteleostomi</taxon>
        <taxon>Amphibia</taxon>
        <taxon>Batrachia</taxon>
        <taxon>Anura</taxon>
        <taxon>Pipoidea</taxon>
        <taxon>Pipidae</taxon>
        <taxon>Pipinae</taxon>
        <taxon>Hymenochirus</taxon>
    </lineage>
</organism>
<reference evidence="8" key="1">
    <citation type="thesis" date="2020" institute="ProQuest LLC" country="789 East Eisenhower Parkway, Ann Arbor, MI, USA">
        <title>Comparative Genomics and Chromosome Evolution.</title>
        <authorList>
            <person name="Mudd A.B."/>
        </authorList>
    </citation>
    <scope>NUCLEOTIDE SEQUENCE</scope>
    <source>
        <strain evidence="8">Female2</strain>
        <tissue evidence="8">Blood</tissue>
    </source>
</reference>
<dbReference type="OrthoDB" id="10250458at2759"/>
<dbReference type="SUPFAM" id="SSF48371">
    <property type="entry name" value="ARM repeat"/>
    <property type="match status" value="1"/>
</dbReference>
<evidence type="ECO:0000256" key="2">
    <source>
        <dbReference type="ARBA" id="ARBA00022737"/>
    </source>
</evidence>
<dbReference type="Pfam" id="PF08609">
    <property type="entry name" value="Fes1"/>
    <property type="match status" value="1"/>
</dbReference>
<sequence length="325" mass="37003">MAEEGQDGNRPHRQNLQGLLQMAIEAGTQSDNTYQLEQMSEERRQWLQEAMSGTFAGQADEVKMIKECLQELSRETDNGEGEEEREQALELLADLCENLDNASDFCKLGGMNLLLTRYLNCPKAELRWRSADLIGICSQNVPFVQEMALNLGAIRNLLQLLDFDCNDQVRIKALFAISCLVREQEVGLAEFLKQDGFSVLMRAMQSDVQKLKIKAAFLLQNLLQSHPEYKGTLCSMGMVQQLVSLLRADHSPFHEHVLGALCSLVTDFPQGVKACQTPELEFEELLKERCNLVEKQEEFKEELEYCKQLLRICFHSITEDSSMDR</sequence>
<dbReference type="GO" id="GO:0000774">
    <property type="term" value="F:adenyl-nucleotide exchange factor activity"/>
    <property type="evidence" value="ECO:0007669"/>
    <property type="project" value="TreeGrafter"/>
</dbReference>
<dbReference type="InterPro" id="IPR050693">
    <property type="entry name" value="Hsp70_NEF-Inhibitors"/>
</dbReference>
<keyword evidence="9" id="KW-1185">Reference proteome</keyword>
<evidence type="ECO:0000259" key="7">
    <source>
        <dbReference type="Pfam" id="PF08609"/>
    </source>
</evidence>
<dbReference type="InterPro" id="IPR011989">
    <property type="entry name" value="ARM-like"/>
</dbReference>
<evidence type="ECO:0000256" key="1">
    <source>
        <dbReference type="ARBA" id="ARBA00022553"/>
    </source>
</evidence>
<dbReference type="InterPro" id="IPR013918">
    <property type="entry name" value="Nucleotide_exch_fac_Fes1"/>
</dbReference>
<dbReference type="InterPro" id="IPR016024">
    <property type="entry name" value="ARM-type_fold"/>
</dbReference>
<dbReference type="PANTHER" id="PTHR19316:SF18">
    <property type="entry name" value="HSP70-BINDING PROTEIN 1"/>
    <property type="match status" value="1"/>
</dbReference>
<comment type="caution">
    <text evidence="8">The sequence shown here is derived from an EMBL/GenBank/DDBJ whole genome shotgun (WGS) entry which is preliminary data.</text>
</comment>
<evidence type="ECO:0000313" key="9">
    <source>
        <dbReference type="Proteomes" id="UP000812440"/>
    </source>
</evidence>
<dbReference type="FunFam" id="1.25.10.10:FF:000178">
    <property type="entry name" value="hsp70-binding protein 1 isoform X1"/>
    <property type="match status" value="1"/>
</dbReference>
<dbReference type="InterPro" id="IPR000225">
    <property type="entry name" value="Armadillo"/>
</dbReference>